<feature type="transmembrane region" description="Helical" evidence="1">
    <location>
        <begin position="222"/>
        <end position="241"/>
    </location>
</feature>
<gene>
    <name evidence="2" type="ORF">KSZ_58100</name>
</gene>
<dbReference type="EMBL" id="BNJJ01000019">
    <property type="protein sequence ID" value="GHO87804.1"/>
    <property type="molecule type" value="Genomic_DNA"/>
</dbReference>
<feature type="transmembrane region" description="Helical" evidence="1">
    <location>
        <begin position="66"/>
        <end position="86"/>
    </location>
</feature>
<feature type="transmembrane region" description="Helical" evidence="1">
    <location>
        <begin position="361"/>
        <end position="381"/>
    </location>
</feature>
<protein>
    <recommendedName>
        <fullName evidence="4">Cytochrome oxidase subunit I profile domain-containing protein</fullName>
    </recommendedName>
</protein>
<keyword evidence="3" id="KW-1185">Reference proteome</keyword>
<feature type="transmembrane region" description="Helical" evidence="1">
    <location>
        <begin position="188"/>
        <end position="210"/>
    </location>
</feature>
<evidence type="ECO:0000256" key="1">
    <source>
        <dbReference type="SAM" id="Phobius"/>
    </source>
</evidence>
<evidence type="ECO:0000313" key="3">
    <source>
        <dbReference type="Proteomes" id="UP000635565"/>
    </source>
</evidence>
<evidence type="ECO:0008006" key="4">
    <source>
        <dbReference type="Google" id="ProtNLM"/>
    </source>
</evidence>
<dbReference type="RefSeq" id="WP_201365334.1">
    <property type="nucleotide sequence ID" value="NZ_BNJJ01000019.1"/>
</dbReference>
<feature type="transmembrane region" description="Helical" evidence="1">
    <location>
        <begin position="25"/>
        <end position="46"/>
    </location>
</feature>
<sequence>MAKALGDTHDIHQTLTKAPTIQTLWVTRFTIGLGIVLCALISLVGTSWDIQWHLFVGRDRTLIPPHLMMLTGITLGGLLALTAVGVETIVVRRKPQLAQYSTQFAGMFYSSLGTYIAGFAALDAAIAFPLDSYWHSLYGIDVALWTPFHVMILMGMGSMPLGATFMLRSAGQLAQIARQRRGEQVSTLFTCVALSLVLSIFTILLSDALTLTNYLDLGLFKINLYPLLAGLLTTFILMAAQTAVRSRWAATTVILVYIVVALIFTTFVPPATSYLVGLEHLQYRRALNAFAFVSILAVRLWPILPILLAPIFDLLINQARSQQWSWRRLHWSSAILGLLTCIPMTVFQLNSALIVANRSGIIGAIAGLLLGLLGTYIGTTLGRQTGENIRQGDASNQVSVPG</sequence>
<evidence type="ECO:0000313" key="2">
    <source>
        <dbReference type="EMBL" id="GHO87804.1"/>
    </source>
</evidence>
<accession>A0ABQ3VQ43</accession>
<name>A0ABQ3VQ43_9CHLR</name>
<feature type="transmembrane region" description="Helical" evidence="1">
    <location>
        <begin position="289"/>
        <end position="316"/>
    </location>
</feature>
<reference evidence="2 3" key="1">
    <citation type="journal article" date="2021" name="Int. J. Syst. Evol. Microbiol.">
        <title>Reticulibacter mediterranei gen. nov., sp. nov., within the new family Reticulibacteraceae fam. nov., and Ktedonospora formicarum gen. nov., sp. nov., Ktedonobacter robiniae sp. nov., Dictyobacter formicarum sp. nov. and Dictyobacter arantiisoli sp. nov., belonging to the class Ktedonobacteria.</title>
        <authorList>
            <person name="Yabe S."/>
            <person name="Zheng Y."/>
            <person name="Wang C.M."/>
            <person name="Sakai Y."/>
            <person name="Abe K."/>
            <person name="Yokota A."/>
            <person name="Donadio S."/>
            <person name="Cavaletti L."/>
            <person name="Monciardini P."/>
        </authorList>
    </citation>
    <scope>NUCLEOTIDE SEQUENCE [LARGE SCALE GENOMIC DNA]</scope>
    <source>
        <strain evidence="2 3">SOSP1-9</strain>
    </source>
</reference>
<feature type="transmembrane region" description="Helical" evidence="1">
    <location>
        <begin position="328"/>
        <end position="349"/>
    </location>
</feature>
<feature type="transmembrane region" description="Helical" evidence="1">
    <location>
        <begin position="107"/>
        <end position="128"/>
    </location>
</feature>
<keyword evidence="1" id="KW-0472">Membrane</keyword>
<dbReference type="Proteomes" id="UP000635565">
    <property type="component" value="Unassembled WGS sequence"/>
</dbReference>
<feature type="transmembrane region" description="Helical" evidence="1">
    <location>
        <begin position="248"/>
        <end position="269"/>
    </location>
</feature>
<keyword evidence="1" id="KW-1133">Transmembrane helix</keyword>
<organism evidence="2 3">
    <name type="scientific">Dictyobacter formicarum</name>
    <dbReference type="NCBI Taxonomy" id="2778368"/>
    <lineage>
        <taxon>Bacteria</taxon>
        <taxon>Bacillati</taxon>
        <taxon>Chloroflexota</taxon>
        <taxon>Ktedonobacteria</taxon>
        <taxon>Ktedonobacterales</taxon>
        <taxon>Dictyobacteraceae</taxon>
        <taxon>Dictyobacter</taxon>
    </lineage>
</organism>
<keyword evidence="1" id="KW-0812">Transmembrane</keyword>
<comment type="caution">
    <text evidence="2">The sequence shown here is derived from an EMBL/GenBank/DDBJ whole genome shotgun (WGS) entry which is preliminary data.</text>
</comment>
<feature type="transmembrane region" description="Helical" evidence="1">
    <location>
        <begin position="148"/>
        <end position="167"/>
    </location>
</feature>
<proteinExistence type="predicted"/>